<dbReference type="EMBL" id="MDDS01000046">
    <property type="protein sequence ID" value="ODP36920.1"/>
    <property type="molecule type" value="Genomic_DNA"/>
</dbReference>
<protein>
    <submittedName>
        <fullName evidence="2">GNAT family N-acetyltransferase</fullName>
    </submittedName>
</protein>
<reference evidence="2 3" key="1">
    <citation type="submission" date="2016-08" db="EMBL/GenBank/DDBJ databases">
        <title>Draft genome of the agarase producing Sphingomonas sp. MCT13.</title>
        <authorList>
            <person name="D'Andrea M.M."/>
            <person name="Rossolini G.M."/>
            <person name="Thaller M.C."/>
        </authorList>
    </citation>
    <scope>NUCLEOTIDE SEQUENCE [LARGE SCALE GENOMIC DNA]</scope>
    <source>
        <strain evidence="2 3">MCT13</strain>
    </source>
</reference>
<organism evidence="2 3">
    <name type="scientific">Sphingomonas turrisvirgatae</name>
    <dbReference type="NCBI Taxonomy" id="1888892"/>
    <lineage>
        <taxon>Bacteria</taxon>
        <taxon>Pseudomonadati</taxon>
        <taxon>Pseudomonadota</taxon>
        <taxon>Alphaproteobacteria</taxon>
        <taxon>Sphingomonadales</taxon>
        <taxon>Sphingomonadaceae</taxon>
        <taxon>Sphingomonas</taxon>
    </lineage>
</organism>
<evidence type="ECO:0000313" key="3">
    <source>
        <dbReference type="Proteomes" id="UP000094487"/>
    </source>
</evidence>
<dbReference type="Proteomes" id="UP000094487">
    <property type="component" value="Unassembled WGS sequence"/>
</dbReference>
<sequence length="320" mass="35023">MVEPGCGAGGVNALAPVVAVRSTPLSFQIGARTLLAVKRSLVRVAVSLDEAREGRLPMLPPLPREADGYVVTSLPEERLDAMIASGRMIGFVRQRYLRYHADLTGTYDAYLARLSSSARQGVKRKMRKVAQLSGGKIDVRRFVTPDELRAFHGIARGIARRTYQERLLGEALPDSPAFVDWMLARAAEDAVRAWLLYIGGEPAAYLYCPAQGDTLIYEFVGHDPRFNELSPGAVLQMEAFRELFAEGRFARFDFTEGEGQHKRQFSTGSVPCLDLLLLRPSFANRLTTAALGGFNRVVAGGKAAAQRAGADGLARKLRRG</sequence>
<proteinExistence type="predicted"/>
<dbReference type="InterPro" id="IPR016181">
    <property type="entry name" value="Acyl_CoA_acyltransferase"/>
</dbReference>
<gene>
    <name evidence="2" type="ORF">BFL28_04225</name>
</gene>
<accession>A0A1E3LVT9</accession>
<evidence type="ECO:0000313" key="2">
    <source>
        <dbReference type="EMBL" id="ODP36920.1"/>
    </source>
</evidence>
<keyword evidence="2" id="KW-0808">Transferase</keyword>
<evidence type="ECO:0000259" key="1">
    <source>
        <dbReference type="Pfam" id="PF13480"/>
    </source>
</evidence>
<feature type="domain" description="BioF2-like acetyltransferase" evidence="1">
    <location>
        <begin position="116"/>
        <end position="263"/>
    </location>
</feature>
<dbReference type="OrthoDB" id="3773784at2"/>
<dbReference type="Pfam" id="PF13480">
    <property type="entry name" value="Acetyltransf_6"/>
    <property type="match status" value="1"/>
</dbReference>
<dbReference type="InterPro" id="IPR038740">
    <property type="entry name" value="BioF2-like_GNAT_dom"/>
</dbReference>
<dbReference type="AlphaFoldDB" id="A0A1E3LVT9"/>
<name>A0A1E3LVT9_9SPHN</name>
<comment type="caution">
    <text evidence="2">The sequence shown here is derived from an EMBL/GenBank/DDBJ whole genome shotgun (WGS) entry which is preliminary data.</text>
</comment>
<dbReference type="GO" id="GO:0016740">
    <property type="term" value="F:transferase activity"/>
    <property type="evidence" value="ECO:0007669"/>
    <property type="project" value="UniProtKB-KW"/>
</dbReference>
<dbReference type="SUPFAM" id="SSF55729">
    <property type="entry name" value="Acyl-CoA N-acyltransferases (Nat)"/>
    <property type="match status" value="1"/>
</dbReference>
<dbReference type="Gene3D" id="3.40.630.30">
    <property type="match status" value="1"/>
</dbReference>
<dbReference type="STRING" id="1888892.BFL28_04225"/>
<keyword evidence="3" id="KW-1185">Reference proteome</keyword>